<reference evidence="6" key="2">
    <citation type="submission" date="2020-09" db="EMBL/GenBank/DDBJ databases">
        <authorList>
            <person name="Sun Q."/>
            <person name="Kim S."/>
        </authorList>
    </citation>
    <scope>NUCLEOTIDE SEQUENCE</scope>
    <source>
        <strain evidence="6">KCTC 32513</strain>
    </source>
</reference>
<dbReference type="InterPro" id="IPR002781">
    <property type="entry name" value="TM_pro_TauE-like"/>
</dbReference>
<reference evidence="6" key="1">
    <citation type="journal article" date="2014" name="Int. J. Syst. Evol. Microbiol.">
        <title>Complete genome sequence of Corynebacterium casei LMG S-19264T (=DSM 44701T), isolated from a smear-ripened cheese.</title>
        <authorList>
            <consortium name="US DOE Joint Genome Institute (JGI-PGF)"/>
            <person name="Walter F."/>
            <person name="Albersmeier A."/>
            <person name="Kalinowski J."/>
            <person name="Ruckert C."/>
        </authorList>
    </citation>
    <scope>NUCLEOTIDE SEQUENCE</scope>
    <source>
        <strain evidence="6">KCTC 32513</strain>
    </source>
</reference>
<keyword evidence="7" id="KW-1185">Reference proteome</keyword>
<proteinExistence type="inferred from homology"/>
<dbReference type="Pfam" id="PF01925">
    <property type="entry name" value="TauE"/>
    <property type="match status" value="1"/>
</dbReference>
<feature type="transmembrane region" description="Helical" evidence="5">
    <location>
        <begin position="160"/>
        <end position="182"/>
    </location>
</feature>
<evidence type="ECO:0000256" key="1">
    <source>
        <dbReference type="ARBA" id="ARBA00004141"/>
    </source>
</evidence>
<keyword evidence="5" id="KW-1003">Cell membrane</keyword>
<dbReference type="Proteomes" id="UP000634004">
    <property type="component" value="Unassembled WGS sequence"/>
</dbReference>
<comment type="similarity">
    <text evidence="5">Belongs to the 4-toluene sulfonate uptake permease (TSUP) (TC 2.A.102) family.</text>
</comment>
<keyword evidence="3 5" id="KW-1133">Transmembrane helix</keyword>
<dbReference type="AlphaFoldDB" id="A0A8J3CRG6"/>
<protein>
    <recommendedName>
        <fullName evidence="5">Probable membrane transporter protein</fullName>
    </recommendedName>
</protein>
<accession>A0A8J3CRG6</accession>
<evidence type="ECO:0000256" key="5">
    <source>
        <dbReference type="RuleBase" id="RU363041"/>
    </source>
</evidence>
<evidence type="ECO:0000256" key="2">
    <source>
        <dbReference type="ARBA" id="ARBA00022692"/>
    </source>
</evidence>
<name>A0A8J3CRG6_9PROT</name>
<feature type="transmembrane region" description="Helical" evidence="5">
    <location>
        <begin position="6"/>
        <end position="23"/>
    </location>
</feature>
<dbReference type="EMBL" id="BMZH01000009">
    <property type="protein sequence ID" value="GHA98850.1"/>
    <property type="molecule type" value="Genomic_DNA"/>
</dbReference>
<evidence type="ECO:0000313" key="6">
    <source>
        <dbReference type="EMBL" id="GHA98850.1"/>
    </source>
</evidence>
<dbReference type="GO" id="GO:0005886">
    <property type="term" value="C:plasma membrane"/>
    <property type="evidence" value="ECO:0007669"/>
    <property type="project" value="UniProtKB-SubCell"/>
</dbReference>
<feature type="transmembrane region" description="Helical" evidence="5">
    <location>
        <begin position="69"/>
        <end position="87"/>
    </location>
</feature>
<comment type="caution">
    <text evidence="6">The sequence shown here is derived from an EMBL/GenBank/DDBJ whole genome shotgun (WGS) entry which is preliminary data.</text>
</comment>
<feature type="transmembrane region" description="Helical" evidence="5">
    <location>
        <begin position="28"/>
        <end position="49"/>
    </location>
</feature>
<sequence length="246" mass="26170">MNVLPLIVVAAFLTAIISGLFGMAGGLVFMGIIALFLGVAEAMVVHGAVQSVSNSYRAFLLRGTVRWDILGWTAVGALPAALLMLSVSFLPSKAQLYLALGLLPLLLWLPKRWLSGDAQKPTHAALCGAMVMGLNLSAGVAGPALDFFYVKTTLTRQQIVATKAVTMFASHLVKIVYFGIPLARGVGLSGLPPWWVFAAAVPAVMAGTFIGTRLLARFSDVGFKHYTRILVTVIGGIYLWRGLALL</sequence>
<dbReference type="RefSeq" id="WP_189498427.1">
    <property type="nucleotide sequence ID" value="NZ_BMZH01000009.1"/>
</dbReference>
<feature type="transmembrane region" description="Helical" evidence="5">
    <location>
        <begin position="194"/>
        <end position="214"/>
    </location>
</feature>
<feature type="transmembrane region" description="Helical" evidence="5">
    <location>
        <begin position="226"/>
        <end position="243"/>
    </location>
</feature>
<evidence type="ECO:0000256" key="3">
    <source>
        <dbReference type="ARBA" id="ARBA00022989"/>
    </source>
</evidence>
<feature type="transmembrane region" description="Helical" evidence="5">
    <location>
        <begin position="94"/>
        <end position="110"/>
    </location>
</feature>
<evidence type="ECO:0000256" key="4">
    <source>
        <dbReference type="ARBA" id="ARBA00023136"/>
    </source>
</evidence>
<organism evidence="6 7">
    <name type="scientific">Algimonas arctica</name>
    <dbReference type="NCBI Taxonomy" id="1479486"/>
    <lineage>
        <taxon>Bacteria</taxon>
        <taxon>Pseudomonadati</taxon>
        <taxon>Pseudomonadota</taxon>
        <taxon>Alphaproteobacteria</taxon>
        <taxon>Maricaulales</taxon>
        <taxon>Robiginitomaculaceae</taxon>
        <taxon>Algimonas</taxon>
    </lineage>
</organism>
<evidence type="ECO:0000313" key="7">
    <source>
        <dbReference type="Proteomes" id="UP000634004"/>
    </source>
</evidence>
<feature type="transmembrane region" description="Helical" evidence="5">
    <location>
        <begin position="122"/>
        <end position="148"/>
    </location>
</feature>
<gene>
    <name evidence="6" type="ORF">GCM10009069_22250</name>
</gene>
<keyword evidence="4 5" id="KW-0472">Membrane</keyword>
<comment type="subcellular location">
    <subcellularLocation>
        <location evidence="5">Cell membrane</location>
        <topology evidence="5">Multi-pass membrane protein</topology>
    </subcellularLocation>
    <subcellularLocation>
        <location evidence="1">Membrane</location>
        <topology evidence="1">Multi-pass membrane protein</topology>
    </subcellularLocation>
</comment>
<keyword evidence="2 5" id="KW-0812">Transmembrane</keyword>